<dbReference type="InterPro" id="IPR000629">
    <property type="entry name" value="RNA-helicase_DEAD-box_CS"/>
</dbReference>
<evidence type="ECO:0000313" key="16">
    <source>
        <dbReference type="EMBL" id="KAF6066590.1"/>
    </source>
</evidence>
<accession>A0A8H6BVR4</accession>
<dbReference type="Pfam" id="PF00270">
    <property type="entry name" value="DEAD"/>
    <property type="match status" value="1"/>
</dbReference>
<feature type="region of interest" description="Disordered" evidence="12">
    <location>
        <begin position="1"/>
        <end position="90"/>
    </location>
</feature>
<feature type="domain" description="Helicase ATP-binding" evidence="13">
    <location>
        <begin position="211"/>
        <end position="369"/>
    </location>
</feature>
<comment type="domain">
    <text evidence="10">The Q motif is unique to and characteristic of the DEAD box family of RNA helicases and controls ATP binding and hydrolysis.</text>
</comment>
<sequence length="582" mass="65838">MFSQRYDPLAEENNGSRPADSGFGVSLKKRKLSDDESSDEEEEEEETDESEHESSQDEDINEEEPEEEDEDTNKVDDNMEIDSQPEVDPDYIHKHQTIFNKFKQSTESEAIEQEKEEVEEEDANIEQHSLVPLPQPALPRDRKLSSVSTHTKNLDWLTKPQYASPSDKKAFTDFKLSSFMIKNLEKMGFTEAFSVQISVLNMMLPEIEAQKLKPDRVGDILVNASTGSGKTLAYSIPIIEIKSTLLQLSSGTNLQIAALKNDVSINDEKDSLTKSVPDIIVSTPGRLVEHLLNDSINLSSLQYLIIDEADRLLNQSFQNWSNVLLDKIDSQINIAEVWKLSVQKLVFSATLTTDAGKLSSLKFYNPRLIIVNDSKQLVNEIFTVPVTLSEFKIHLGVAKNSLKPLILTKFLISTNKLSNVLIFTKSNESSIRLTELLISLFQKLSINLKIAFINSTNNRTSIRSKILKQFSNQEVNILITTDLIARGIDVASITDVINYDLPNSSREYVHRVGRTARANQVGYAYSFCFGKGENSWFNKLAHEVSRSKEVENVDLNVKELISDRDEEIYQQALHELQQQAKK</sequence>
<feature type="coiled-coil region" evidence="11">
    <location>
        <begin position="101"/>
        <end position="131"/>
    </location>
</feature>
<dbReference type="GO" id="GO:0016787">
    <property type="term" value="F:hydrolase activity"/>
    <property type="evidence" value="ECO:0007669"/>
    <property type="project" value="UniProtKB-KW"/>
</dbReference>
<dbReference type="GO" id="GO:0003723">
    <property type="term" value="F:RNA binding"/>
    <property type="evidence" value="ECO:0007669"/>
    <property type="project" value="UniProtKB-UniRule"/>
</dbReference>
<keyword evidence="4 9" id="KW-0378">Hydrolase</keyword>
<dbReference type="PROSITE" id="PS00039">
    <property type="entry name" value="DEAD_ATP_HELICASE"/>
    <property type="match status" value="1"/>
</dbReference>
<organism evidence="16 17">
    <name type="scientific">Candida albicans</name>
    <name type="common">Yeast</name>
    <dbReference type="NCBI Taxonomy" id="5476"/>
    <lineage>
        <taxon>Eukaryota</taxon>
        <taxon>Fungi</taxon>
        <taxon>Dikarya</taxon>
        <taxon>Ascomycota</taxon>
        <taxon>Saccharomycotina</taxon>
        <taxon>Pichiomycetes</taxon>
        <taxon>Debaryomycetaceae</taxon>
        <taxon>Candida/Lodderomyces clade</taxon>
        <taxon>Candida</taxon>
    </lineage>
</organism>
<evidence type="ECO:0000256" key="2">
    <source>
        <dbReference type="ARBA" id="ARBA00022552"/>
    </source>
</evidence>
<keyword evidence="11" id="KW-0175">Coiled coil</keyword>
<keyword evidence="2" id="KW-0698">rRNA processing</keyword>
<dbReference type="SMART" id="SM00490">
    <property type="entry name" value="HELICc"/>
    <property type="match status" value="1"/>
</dbReference>
<dbReference type="EMBL" id="JABWAD010000055">
    <property type="protein sequence ID" value="KAF6066590.1"/>
    <property type="molecule type" value="Genomic_DNA"/>
</dbReference>
<evidence type="ECO:0000259" key="15">
    <source>
        <dbReference type="PROSITE" id="PS51195"/>
    </source>
</evidence>
<evidence type="ECO:0000256" key="11">
    <source>
        <dbReference type="SAM" id="Coils"/>
    </source>
</evidence>
<evidence type="ECO:0000256" key="12">
    <source>
        <dbReference type="SAM" id="MobiDB-lite"/>
    </source>
</evidence>
<evidence type="ECO:0000259" key="14">
    <source>
        <dbReference type="PROSITE" id="PS51194"/>
    </source>
</evidence>
<dbReference type="PROSITE" id="PS51194">
    <property type="entry name" value="HELICASE_CTER"/>
    <property type="match status" value="1"/>
</dbReference>
<dbReference type="GO" id="GO:0003724">
    <property type="term" value="F:RNA helicase activity"/>
    <property type="evidence" value="ECO:0007669"/>
    <property type="project" value="UniProtKB-EC"/>
</dbReference>
<dbReference type="EC" id="3.6.4.13" evidence="10"/>
<evidence type="ECO:0000256" key="1">
    <source>
        <dbReference type="ARBA" id="ARBA00004604"/>
    </source>
</evidence>
<comment type="subcellular location">
    <subcellularLocation>
        <location evidence="1">Nucleus</location>
        <location evidence="1">Nucleolus</location>
    </subcellularLocation>
</comment>
<dbReference type="Pfam" id="PF00271">
    <property type="entry name" value="Helicase_C"/>
    <property type="match status" value="1"/>
</dbReference>
<keyword evidence="6 9" id="KW-0067">ATP-binding</keyword>
<protein>
    <recommendedName>
        <fullName evidence="10">ATP-dependent RNA helicase</fullName>
        <ecNumber evidence="10">3.6.4.13</ecNumber>
    </recommendedName>
</protein>
<keyword evidence="7 10" id="KW-0694">RNA-binding</keyword>
<comment type="catalytic activity">
    <reaction evidence="10">
        <text>ATP + H2O = ADP + phosphate + H(+)</text>
        <dbReference type="Rhea" id="RHEA:13065"/>
        <dbReference type="ChEBI" id="CHEBI:15377"/>
        <dbReference type="ChEBI" id="CHEBI:15378"/>
        <dbReference type="ChEBI" id="CHEBI:30616"/>
        <dbReference type="ChEBI" id="CHEBI:43474"/>
        <dbReference type="ChEBI" id="CHEBI:456216"/>
        <dbReference type="EC" id="3.6.4.13"/>
    </reaction>
</comment>
<dbReference type="InterPro" id="IPR011545">
    <property type="entry name" value="DEAD/DEAH_box_helicase_dom"/>
</dbReference>
<evidence type="ECO:0000256" key="3">
    <source>
        <dbReference type="ARBA" id="ARBA00022741"/>
    </source>
</evidence>
<dbReference type="CDD" id="cd18787">
    <property type="entry name" value="SF2_C_DEAD"/>
    <property type="match status" value="1"/>
</dbReference>
<keyword evidence="5 9" id="KW-0347">Helicase</keyword>
<evidence type="ECO:0000256" key="8">
    <source>
        <dbReference type="PROSITE-ProRule" id="PRU00552"/>
    </source>
</evidence>
<keyword evidence="3 9" id="KW-0547">Nucleotide-binding</keyword>
<dbReference type="AlphaFoldDB" id="A0A8H6BVR4"/>
<evidence type="ECO:0000256" key="10">
    <source>
        <dbReference type="RuleBase" id="RU365068"/>
    </source>
</evidence>
<feature type="short sequence motif" description="Q motif" evidence="8">
    <location>
        <begin position="169"/>
        <end position="197"/>
    </location>
</feature>
<proteinExistence type="inferred from homology"/>
<dbReference type="GO" id="GO:0005524">
    <property type="term" value="F:ATP binding"/>
    <property type="evidence" value="ECO:0007669"/>
    <property type="project" value="UniProtKB-UniRule"/>
</dbReference>
<dbReference type="PROSITE" id="PS51192">
    <property type="entry name" value="HELICASE_ATP_BIND_1"/>
    <property type="match status" value="1"/>
</dbReference>
<evidence type="ECO:0000256" key="6">
    <source>
        <dbReference type="ARBA" id="ARBA00022840"/>
    </source>
</evidence>
<dbReference type="PROSITE" id="PS51195">
    <property type="entry name" value="Q_MOTIF"/>
    <property type="match status" value="1"/>
</dbReference>
<evidence type="ECO:0000256" key="9">
    <source>
        <dbReference type="RuleBase" id="RU000492"/>
    </source>
</evidence>
<dbReference type="Gene3D" id="3.40.50.300">
    <property type="entry name" value="P-loop containing nucleotide triphosphate hydrolases"/>
    <property type="match status" value="3"/>
</dbReference>
<comment type="similarity">
    <text evidence="9">Belongs to the DEAD box helicase family.</text>
</comment>
<feature type="domain" description="Helicase C-terminal" evidence="14">
    <location>
        <begin position="406"/>
        <end position="561"/>
    </location>
</feature>
<evidence type="ECO:0000313" key="17">
    <source>
        <dbReference type="Proteomes" id="UP000536275"/>
    </source>
</evidence>
<dbReference type="PANTHER" id="PTHR24031">
    <property type="entry name" value="RNA HELICASE"/>
    <property type="match status" value="1"/>
</dbReference>
<dbReference type="GO" id="GO:0005730">
    <property type="term" value="C:nucleolus"/>
    <property type="evidence" value="ECO:0007669"/>
    <property type="project" value="UniProtKB-SubCell"/>
</dbReference>
<evidence type="ECO:0000256" key="4">
    <source>
        <dbReference type="ARBA" id="ARBA00022801"/>
    </source>
</evidence>
<gene>
    <name evidence="16" type="ORF">FOB64_004070</name>
</gene>
<feature type="compositionally biased region" description="Acidic residues" evidence="12">
    <location>
        <begin position="35"/>
        <end position="71"/>
    </location>
</feature>
<feature type="domain" description="DEAD-box RNA helicase Q" evidence="15">
    <location>
        <begin position="169"/>
        <end position="197"/>
    </location>
</feature>
<name>A0A8H6BVR4_CANAX</name>
<comment type="function">
    <text evidence="10">RNA helicase.</text>
</comment>
<dbReference type="SMART" id="SM00487">
    <property type="entry name" value="DEXDc"/>
    <property type="match status" value="1"/>
</dbReference>
<dbReference type="InterPro" id="IPR014001">
    <property type="entry name" value="Helicase_ATP-bd"/>
</dbReference>
<feature type="compositionally biased region" description="Acidic residues" evidence="12">
    <location>
        <begin position="78"/>
        <end position="89"/>
    </location>
</feature>
<dbReference type="InterPro" id="IPR001650">
    <property type="entry name" value="Helicase_C-like"/>
</dbReference>
<reference evidence="16 17" key="1">
    <citation type="submission" date="2020-03" db="EMBL/GenBank/DDBJ databases">
        <title>FDA dAtabase for Regulatory Grade micrObial Sequences (FDA-ARGOS): Supporting development and validation of Infectious Disease Dx tests.</title>
        <authorList>
            <person name="Campos J."/>
            <person name="Goldberg B."/>
            <person name="Tallon L."/>
            <person name="Sadzewicz L."/>
            <person name="Vavikolanu K."/>
            <person name="Mehta A."/>
            <person name="Aluvathingal J."/>
            <person name="Nadendla S."/>
            <person name="Nandy P."/>
            <person name="Geyer C."/>
            <person name="Yan Y."/>
            <person name="Sichtig H."/>
        </authorList>
    </citation>
    <scope>NUCLEOTIDE SEQUENCE [LARGE SCALE GENOMIC DNA]</scope>
    <source>
        <strain evidence="16 17">FDAARGOS_656</strain>
    </source>
</reference>
<dbReference type="InterPro" id="IPR027417">
    <property type="entry name" value="P-loop_NTPase"/>
</dbReference>
<comment type="caution">
    <text evidence="16">The sequence shown here is derived from an EMBL/GenBank/DDBJ whole genome shotgun (WGS) entry which is preliminary data.</text>
</comment>
<dbReference type="InterPro" id="IPR014014">
    <property type="entry name" value="RNA_helicase_DEAD_Q_motif"/>
</dbReference>
<evidence type="ECO:0000256" key="7">
    <source>
        <dbReference type="ARBA" id="ARBA00022884"/>
    </source>
</evidence>
<evidence type="ECO:0000256" key="5">
    <source>
        <dbReference type="ARBA" id="ARBA00022806"/>
    </source>
</evidence>
<dbReference type="Proteomes" id="UP000536275">
    <property type="component" value="Unassembled WGS sequence"/>
</dbReference>
<evidence type="ECO:0000259" key="13">
    <source>
        <dbReference type="PROSITE" id="PS51192"/>
    </source>
</evidence>
<dbReference type="SUPFAM" id="SSF52540">
    <property type="entry name" value="P-loop containing nucleoside triphosphate hydrolases"/>
    <property type="match status" value="2"/>
</dbReference>
<dbReference type="GO" id="GO:0006364">
    <property type="term" value="P:rRNA processing"/>
    <property type="evidence" value="ECO:0007669"/>
    <property type="project" value="UniProtKB-KW"/>
</dbReference>